<dbReference type="GO" id="GO:0016757">
    <property type="term" value="F:glycosyltransferase activity"/>
    <property type="evidence" value="ECO:0007669"/>
    <property type="project" value="UniProtKB-KW"/>
</dbReference>
<dbReference type="EMBL" id="AEUX02000006">
    <property type="protein sequence ID" value="EHI69744.1"/>
    <property type="molecule type" value="Genomic_DNA"/>
</dbReference>
<gene>
    <name evidence="1" type="ORF">STRIC_1483</name>
</gene>
<dbReference type="eggNOG" id="COG0463">
    <property type="taxonomic scope" value="Bacteria"/>
</dbReference>
<dbReference type="AlphaFoldDB" id="G5K3V9"/>
<keyword evidence="1" id="KW-0328">Glycosyltransferase</keyword>
<dbReference type="InterPro" id="IPR029044">
    <property type="entry name" value="Nucleotide-diphossugar_trans"/>
</dbReference>
<protein>
    <submittedName>
        <fullName evidence="1">Glycosyltransferase, group 2 family protein</fullName>
        <ecNumber evidence="1">2.4.-.-</ecNumber>
    </submittedName>
</protein>
<proteinExistence type="predicted"/>
<evidence type="ECO:0000313" key="2">
    <source>
        <dbReference type="Proteomes" id="UP000003330"/>
    </source>
</evidence>
<dbReference type="SUPFAM" id="SSF53448">
    <property type="entry name" value="Nucleotide-diphospho-sugar transferases"/>
    <property type="match status" value="1"/>
</dbReference>
<dbReference type="Proteomes" id="UP000003330">
    <property type="component" value="Unassembled WGS sequence"/>
</dbReference>
<organism evidence="1 2">
    <name type="scientific">Streptococcus ictaluri 707-05</name>
    <dbReference type="NCBI Taxonomy" id="764299"/>
    <lineage>
        <taxon>Bacteria</taxon>
        <taxon>Bacillati</taxon>
        <taxon>Bacillota</taxon>
        <taxon>Bacilli</taxon>
        <taxon>Lactobacillales</taxon>
        <taxon>Streptococcaceae</taxon>
        <taxon>Streptococcus</taxon>
    </lineage>
</organism>
<keyword evidence="1" id="KW-0808">Transferase</keyword>
<accession>G5K3V9</accession>
<dbReference type="CDD" id="cd00761">
    <property type="entry name" value="Glyco_tranf_GTA_type"/>
    <property type="match status" value="1"/>
</dbReference>
<reference evidence="1 2" key="1">
    <citation type="journal article" date="2014" name="Int. J. Syst. Evol. Microbiol.">
        <title>Phylogenomics and the dynamic genome evolution of the genus Streptococcus.</title>
        <authorList>
            <consortium name="The Broad Institute Genome Sequencing Platform"/>
            <person name="Richards V.P."/>
            <person name="Palmer S.R."/>
            <person name="Pavinski Bitar P.D."/>
            <person name="Qin X."/>
            <person name="Weinstock G.M."/>
            <person name="Highlander S.K."/>
            <person name="Town C.D."/>
            <person name="Burne R.A."/>
            <person name="Stanhope M.J."/>
        </authorList>
    </citation>
    <scope>NUCLEOTIDE SEQUENCE [LARGE SCALE GENOMIC DNA]</scope>
    <source>
        <strain evidence="1 2">707-05</strain>
    </source>
</reference>
<sequence>MISLKKQSLTSRIICYTSTPNDHISSLCTKYDIPLFTKEGGGIGKDWNNALSFVTTPFATIAHQDDIYLESYAEKVMTIFDRYPDSAIVYSDYSEYRDQKVLPANLNLKIKTTMLNALDIFPHSSFWQLRILAFGNPISCPAVTYNLRLLKDYHFNEALRTSLDWFAWYSISKNYKGRFSYIKEKLMYHRIHEESETTATILDNTRSKEDLMMFELLWPKAIAKGLMYFYKKSQESNG</sequence>
<evidence type="ECO:0000313" key="1">
    <source>
        <dbReference type="EMBL" id="EHI69744.1"/>
    </source>
</evidence>
<keyword evidence="2" id="KW-1185">Reference proteome</keyword>
<dbReference type="Gene3D" id="3.90.550.10">
    <property type="entry name" value="Spore Coat Polysaccharide Biosynthesis Protein SpsA, Chain A"/>
    <property type="match status" value="1"/>
</dbReference>
<name>G5K3V9_9STRE</name>
<dbReference type="STRING" id="764299.STRIC_1483"/>
<dbReference type="EC" id="2.4.-.-" evidence="1"/>
<comment type="caution">
    <text evidence="1">The sequence shown here is derived from an EMBL/GenBank/DDBJ whole genome shotgun (WGS) entry which is preliminary data.</text>
</comment>